<sequence>MFAEQLRLAAADDGFLIDAQALLPQANTWVQRQAKSSKLQPIMPEYRYTVTVSVDSAALSLDSKSCLCDPLQSVPAGSRLLRLALPGGGCLKPKGSLASSLPPGLVSATFGVYRAQSEFVSASLELEHPFDAFAYIPDGILRNLGDLLISGPLPIMRKRLALLTKWRSWASDLDRAEAELHKTLESSVARVLSGKKLLLLEKIAQSLGWPDVDLFSDIKNGFSLVGSAGVTGVFETSFKAAEFTEDELDSRAKFLRPALWGKIASSATSEFEDELWQKTLDERDKKGWITGPYTYEELDRMFGPTWLPVRRFGIRQRAKLRCIDDLSENAVNSSWEVAEKIDLRALDELLWVTSRLMKIMLDKGFVDLKLSDGSRVCGPLHQMWKSNSAGAQPVIKCVDLEAAYKQWPIRPQDSKRCVVSLRRPDDGLPVGFVCHVLPFGSLASVGHFNRIARLVQRILIELGCMAFNYFDDYPVLDLSLTSGGTEKTMRSVMRLLGISCSEDKELPFAPVADILGVRLDLSSPQCIRVQNKPDKASDVAASVDKVLSEGMVRPREVESLFGRIHFIDSQVLGRMGRLALGTLRHLSKHSDAHHLSRAEEEAFKLLRDRMLHGEPRKIDVGNHGPAIVVYTDGACEPGATRQLCTVGGVLYSRLRGVTCVRYFGAKVPDVLVDRWASQGKRHLIGLVEMYALVLARFAWKEYLDFQRVLFFLDHSGVLASAIKCTSKDELWRELSVDLFDQWIVAMVQPSSVLKAVRGGLPKKPGPSWEEKLTLNRRAALAKWEALVWKNRDSFEVARNVLRDSSAGRRADLSQALVDCFAGKASATLHSRVGPLLRYAHFMSREHSDPFPMDEGKLYMFMDRYCRTAAATFARSFLETLNFSKHVLGLDVPTSGISQRVQGVAKACYLDKRKLVQKPPLLVSHVQALEDILLGASRAKFSDYDRVCAGFFCFAVYARARYSDAQASASLQLDVLETESSYGFLEASVTRSKTSYSLERKTRYLPVVAPVLGVRSEPWGVVWHELLVKIGVTLREGWPLLPVPMQGGGYQQAPISPEHAGRLLRELLRRELGDAESISALGTHSLKRTVLSWLAKYGLPREVRAILGYHSSDCGTEIVYARDTLSGPLRQMQEVLEAVTFGRFRPDATRSGYFASEKLARDREPQDELDSSSCGSGDEEVPDYAEDELASDALARRKVIDSGVAERFLLCLFFLQSPLNISSQFADSAVRIKGEAFGWQLSARLRGQDTFACVLIWDALMSIYDVMCYAAIAY</sequence>
<comment type="caution">
    <text evidence="2">The sequence shown here is derived from an EMBL/GenBank/DDBJ whole genome shotgun (WGS) entry which is preliminary data.</text>
</comment>
<reference evidence="2 3" key="1">
    <citation type="submission" date="2016-02" db="EMBL/GenBank/DDBJ databases">
        <title>Genome analysis of coral dinoflagellate symbionts highlights evolutionary adaptations to a symbiotic lifestyle.</title>
        <authorList>
            <person name="Aranda M."/>
            <person name="Li Y."/>
            <person name="Liew Y.J."/>
            <person name="Baumgarten S."/>
            <person name="Simakov O."/>
            <person name="Wilson M."/>
            <person name="Piel J."/>
            <person name="Ashoor H."/>
            <person name="Bougouffa S."/>
            <person name="Bajic V.B."/>
            <person name="Ryu T."/>
            <person name="Ravasi T."/>
            <person name="Bayer T."/>
            <person name="Micklem G."/>
            <person name="Kim H."/>
            <person name="Bhak J."/>
            <person name="Lajeunesse T.C."/>
            <person name="Voolstra C.R."/>
        </authorList>
    </citation>
    <scope>NUCLEOTIDE SEQUENCE [LARGE SCALE GENOMIC DNA]</scope>
    <source>
        <strain evidence="2 3">CCMP2467</strain>
    </source>
</reference>
<gene>
    <name evidence="2" type="ORF">AK812_SmicGene44724</name>
</gene>
<accession>A0A1Q9BXU2</accession>
<dbReference type="InterPro" id="IPR043502">
    <property type="entry name" value="DNA/RNA_pol_sf"/>
</dbReference>
<dbReference type="Proteomes" id="UP000186817">
    <property type="component" value="Unassembled WGS sequence"/>
</dbReference>
<organism evidence="2 3">
    <name type="scientific">Symbiodinium microadriaticum</name>
    <name type="common">Dinoflagellate</name>
    <name type="synonym">Zooxanthella microadriatica</name>
    <dbReference type="NCBI Taxonomy" id="2951"/>
    <lineage>
        <taxon>Eukaryota</taxon>
        <taxon>Sar</taxon>
        <taxon>Alveolata</taxon>
        <taxon>Dinophyceae</taxon>
        <taxon>Suessiales</taxon>
        <taxon>Symbiodiniaceae</taxon>
        <taxon>Symbiodinium</taxon>
    </lineage>
</organism>
<feature type="region of interest" description="Disordered" evidence="1">
    <location>
        <begin position="1160"/>
        <end position="1181"/>
    </location>
</feature>
<keyword evidence="3" id="KW-1185">Reference proteome</keyword>
<evidence type="ECO:0000256" key="1">
    <source>
        <dbReference type="SAM" id="MobiDB-lite"/>
    </source>
</evidence>
<evidence type="ECO:0000313" key="3">
    <source>
        <dbReference type="Proteomes" id="UP000186817"/>
    </source>
</evidence>
<dbReference type="OrthoDB" id="434521at2759"/>
<proteinExistence type="predicted"/>
<dbReference type="SUPFAM" id="SSF56672">
    <property type="entry name" value="DNA/RNA polymerases"/>
    <property type="match status" value="1"/>
</dbReference>
<name>A0A1Q9BXU2_SYMMI</name>
<evidence type="ECO:0000313" key="2">
    <source>
        <dbReference type="EMBL" id="OLP75469.1"/>
    </source>
</evidence>
<protein>
    <submittedName>
        <fullName evidence="2">Uncharacterized protein</fullName>
    </submittedName>
</protein>
<dbReference type="AlphaFoldDB" id="A0A1Q9BXU2"/>
<dbReference type="EMBL" id="LSRX01002462">
    <property type="protein sequence ID" value="OLP75469.1"/>
    <property type="molecule type" value="Genomic_DNA"/>
</dbReference>